<feature type="compositionally biased region" description="Low complexity" evidence="7">
    <location>
        <begin position="1"/>
        <end position="18"/>
    </location>
</feature>
<gene>
    <name evidence="9" type="ORF">HDU87_004615</name>
</gene>
<dbReference type="EMBL" id="JADGJQ010000035">
    <property type="protein sequence ID" value="KAJ3177123.1"/>
    <property type="molecule type" value="Genomic_DNA"/>
</dbReference>
<feature type="binding site" evidence="6">
    <location>
        <position position="80"/>
    </location>
    <ligand>
        <name>ATP</name>
        <dbReference type="ChEBI" id="CHEBI:30616"/>
    </ligand>
</feature>
<evidence type="ECO:0000256" key="3">
    <source>
        <dbReference type="ARBA" id="ARBA00022741"/>
    </source>
</evidence>
<keyword evidence="2" id="KW-0808">Transferase</keyword>
<organism evidence="9 10">
    <name type="scientific">Geranomyces variabilis</name>
    <dbReference type="NCBI Taxonomy" id="109894"/>
    <lineage>
        <taxon>Eukaryota</taxon>
        <taxon>Fungi</taxon>
        <taxon>Fungi incertae sedis</taxon>
        <taxon>Chytridiomycota</taxon>
        <taxon>Chytridiomycota incertae sedis</taxon>
        <taxon>Chytridiomycetes</taxon>
        <taxon>Spizellomycetales</taxon>
        <taxon>Powellomycetaceae</taxon>
        <taxon>Geranomyces</taxon>
    </lineage>
</organism>
<feature type="region of interest" description="Disordered" evidence="7">
    <location>
        <begin position="466"/>
        <end position="528"/>
    </location>
</feature>
<evidence type="ECO:0000256" key="1">
    <source>
        <dbReference type="ARBA" id="ARBA00022527"/>
    </source>
</evidence>
<evidence type="ECO:0000313" key="10">
    <source>
        <dbReference type="Proteomes" id="UP001212152"/>
    </source>
</evidence>
<evidence type="ECO:0000256" key="7">
    <source>
        <dbReference type="SAM" id="MobiDB-lite"/>
    </source>
</evidence>
<dbReference type="PANTHER" id="PTHR43895">
    <property type="entry name" value="CALCIUM/CALMODULIN-DEPENDENT PROTEIN KINASE KINASE-RELATED"/>
    <property type="match status" value="1"/>
</dbReference>
<sequence length="528" mass="58083">MSRSPSVSSDSPSRRTSSNFGEPVRETNVMVRDYDPHTGNKIINKYMIVREVGRGCHGKVKLCTDLETGEEWALKIVPKKARPRFQSRLHSNRVGMAGGPQGNPDLEKIMREIAILKKCDHPHVVGLREVIDDPGSEKIYLVLEYLAGGDIKWQNTQNPKQPLVTEQDARRIFRDVVCGIDYLHYQGIVHRDIKPANLLWTSEGRVKISDFGVSVVVRPRTQIDLMADQQADQPERIHELELAKTAGTPAFFAPEMCGTPDEDFSSSLASLPATGGGGGSEDPPIGKGIDIWALGVTLYCLVFGVVPFIAETEYELFSVISRKPLEFPPDVAIDPALQDLLTRLLDKDPATRITLEQIKVHPWTTADLNAEQHDQWLREADPSYQYGAPVEVTEDDVRGAVTMLSKLRARIRKLSSSFQNLTAGFRNRTRSASNMAASATSSSATSGTPTSAISLFVGGGLQSHALRSSPSVSSAEDFAPSNDSSDVEYDPIEAERERYRAFRLSCPPPSRDAYPSMPAVPPPTSSQI</sequence>
<protein>
    <recommendedName>
        <fullName evidence="8">Protein kinase domain-containing protein</fullName>
    </recommendedName>
</protein>
<dbReference type="InterPro" id="IPR011009">
    <property type="entry name" value="Kinase-like_dom_sf"/>
</dbReference>
<dbReference type="Gene3D" id="1.10.510.10">
    <property type="entry name" value="Transferase(Phosphotransferase) domain 1"/>
    <property type="match status" value="1"/>
</dbReference>
<feature type="region of interest" description="Disordered" evidence="7">
    <location>
        <begin position="1"/>
        <end position="24"/>
    </location>
</feature>
<proteinExistence type="predicted"/>
<evidence type="ECO:0000256" key="2">
    <source>
        <dbReference type="ARBA" id="ARBA00022679"/>
    </source>
</evidence>
<keyword evidence="5 6" id="KW-0067">ATP-binding</keyword>
<name>A0AAD5XQG8_9FUNG</name>
<dbReference type="Proteomes" id="UP001212152">
    <property type="component" value="Unassembled WGS sequence"/>
</dbReference>
<evidence type="ECO:0000256" key="5">
    <source>
        <dbReference type="ARBA" id="ARBA00022840"/>
    </source>
</evidence>
<dbReference type="PROSITE" id="PS00107">
    <property type="entry name" value="PROTEIN_KINASE_ATP"/>
    <property type="match status" value="1"/>
</dbReference>
<reference evidence="9" key="1">
    <citation type="submission" date="2020-05" db="EMBL/GenBank/DDBJ databases">
        <title>Phylogenomic resolution of chytrid fungi.</title>
        <authorList>
            <person name="Stajich J.E."/>
            <person name="Amses K."/>
            <person name="Simmons R."/>
            <person name="Seto K."/>
            <person name="Myers J."/>
            <person name="Bonds A."/>
            <person name="Quandt C.A."/>
            <person name="Barry K."/>
            <person name="Liu P."/>
            <person name="Grigoriev I."/>
            <person name="Longcore J.E."/>
            <person name="James T.Y."/>
        </authorList>
    </citation>
    <scope>NUCLEOTIDE SEQUENCE</scope>
    <source>
        <strain evidence="9">JEL0379</strain>
    </source>
</reference>
<dbReference type="GO" id="GO:0007165">
    <property type="term" value="P:signal transduction"/>
    <property type="evidence" value="ECO:0007669"/>
    <property type="project" value="TreeGrafter"/>
</dbReference>
<feature type="domain" description="Protein kinase" evidence="8">
    <location>
        <begin position="46"/>
        <end position="364"/>
    </location>
</feature>
<accession>A0AAD5XQG8</accession>
<dbReference type="AlphaFoldDB" id="A0AAD5XQG8"/>
<keyword evidence="4" id="KW-0418">Kinase</keyword>
<dbReference type="Pfam" id="PF00069">
    <property type="entry name" value="Pkinase"/>
    <property type="match status" value="1"/>
</dbReference>
<dbReference type="SUPFAM" id="SSF56112">
    <property type="entry name" value="Protein kinase-like (PK-like)"/>
    <property type="match status" value="1"/>
</dbReference>
<comment type="caution">
    <text evidence="9">The sequence shown here is derived from an EMBL/GenBank/DDBJ whole genome shotgun (WGS) entry which is preliminary data.</text>
</comment>
<feature type="compositionally biased region" description="Pro residues" evidence="7">
    <location>
        <begin position="518"/>
        <end position="528"/>
    </location>
</feature>
<dbReference type="InterPro" id="IPR000719">
    <property type="entry name" value="Prot_kinase_dom"/>
</dbReference>
<evidence type="ECO:0000256" key="4">
    <source>
        <dbReference type="ARBA" id="ARBA00022777"/>
    </source>
</evidence>
<evidence type="ECO:0000259" key="8">
    <source>
        <dbReference type="PROSITE" id="PS50011"/>
    </source>
</evidence>
<dbReference type="GO" id="GO:0005524">
    <property type="term" value="F:ATP binding"/>
    <property type="evidence" value="ECO:0007669"/>
    <property type="project" value="UniProtKB-UniRule"/>
</dbReference>
<evidence type="ECO:0000256" key="6">
    <source>
        <dbReference type="PROSITE-ProRule" id="PRU10141"/>
    </source>
</evidence>
<evidence type="ECO:0000313" key="9">
    <source>
        <dbReference type="EMBL" id="KAJ3177123.1"/>
    </source>
</evidence>
<dbReference type="PANTHER" id="PTHR43895:SF152">
    <property type="entry name" value="SERINE_THREONINE-PROTEIN KINASE TOS3"/>
    <property type="match status" value="1"/>
</dbReference>
<keyword evidence="1" id="KW-0723">Serine/threonine-protein kinase</keyword>
<dbReference type="InterPro" id="IPR017441">
    <property type="entry name" value="Protein_kinase_ATP_BS"/>
</dbReference>
<keyword evidence="10" id="KW-1185">Reference proteome</keyword>
<dbReference type="SMART" id="SM00220">
    <property type="entry name" value="S_TKc"/>
    <property type="match status" value="1"/>
</dbReference>
<dbReference type="GO" id="GO:0004674">
    <property type="term" value="F:protein serine/threonine kinase activity"/>
    <property type="evidence" value="ECO:0007669"/>
    <property type="project" value="UniProtKB-KW"/>
</dbReference>
<keyword evidence="3 6" id="KW-0547">Nucleotide-binding</keyword>
<dbReference type="CDD" id="cd14008">
    <property type="entry name" value="STKc_LKB1_CaMKK"/>
    <property type="match status" value="1"/>
</dbReference>
<dbReference type="PROSITE" id="PS50011">
    <property type="entry name" value="PROTEIN_KINASE_DOM"/>
    <property type="match status" value="1"/>
</dbReference>